<dbReference type="STRING" id="280699.M1V8A2"/>
<dbReference type="eggNOG" id="KOG0254">
    <property type="taxonomic scope" value="Eukaryota"/>
</dbReference>
<reference evidence="8 9" key="2">
    <citation type="journal article" date="2007" name="BMC Biol.">
        <title>A 100%-complete sequence reveals unusually simple genomic features in the hot-spring red alga Cyanidioschyzon merolae.</title>
        <authorList>
            <person name="Nozaki H."/>
            <person name="Takano H."/>
            <person name="Misumi O."/>
            <person name="Terasawa K."/>
            <person name="Matsuzaki M."/>
            <person name="Maruyama S."/>
            <person name="Nishida K."/>
            <person name="Yagisawa F."/>
            <person name="Yoshida Y."/>
            <person name="Fujiwara T."/>
            <person name="Takio S."/>
            <person name="Tamura K."/>
            <person name="Chung S.J."/>
            <person name="Nakamura S."/>
            <person name="Kuroiwa H."/>
            <person name="Tanaka K."/>
            <person name="Sato N."/>
            <person name="Kuroiwa T."/>
        </authorList>
    </citation>
    <scope>NUCLEOTIDE SEQUENCE [LARGE SCALE GENOMIC DNA]</scope>
    <source>
        <strain evidence="8 9">10D</strain>
    </source>
</reference>
<dbReference type="EMBL" id="AP006493">
    <property type="protein sequence ID" value="BAM80459.1"/>
    <property type="molecule type" value="Genomic_DNA"/>
</dbReference>
<dbReference type="InterPro" id="IPR020846">
    <property type="entry name" value="MFS_dom"/>
</dbReference>
<evidence type="ECO:0000256" key="6">
    <source>
        <dbReference type="SAM" id="Phobius"/>
    </source>
</evidence>
<dbReference type="OrthoDB" id="3825at2759"/>
<dbReference type="HOGENOM" id="CLU_503792_0_0_1"/>
<feature type="transmembrane region" description="Helical" evidence="6">
    <location>
        <begin position="381"/>
        <end position="404"/>
    </location>
</feature>
<protein>
    <submittedName>
        <fullName evidence="8">L-arabinose permease</fullName>
    </submittedName>
</protein>
<dbReference type="Gene3D" id="1.20.1250.20">
    <property type="entry name" value="MFS general substrate transporter like domains"/>
    <property type="match status" value="2"/>
</dbReference>
<name>M1V8A2_CYAM1</name>
<keyword evidence="9" id="KW-1185">Reference proteome</keyword>
<dbReference type="OMA" id="WAITASF"/>
<feature type="transmembrane region" description="Helical" evidence="6">
    <location>
        <begin position="441"/>
        <end position="466"/>
    </location>
</feature>
<proteinExistence type="inferred from homology"/>
<evidence type="ECO:0000313" key="8">
    <source>
        <dbReference type="EMBL" id="BAM80459.1"/>
    </source>
</evidence>
<keyword evidence="3 6" id="KW-0812">Transmembrane</keyword>
<feature type="transmembrane region" description="Helical" evidence="6">
    <location>
        <begin position="505"/>
        <end position="526"/>
    </location>
</feature>
<evidence type="ECO:0000256" key="1">
    <source>
        <dbReference type="ARBA" id="ARBA00004141"/>
    </source>
</evidence>
<accession>M1V8A2</accession>
<dbReference type="InterPro" id="IPR036259">
    <property type="entry name" value="MFS_trans_sf"/>
</dbReference>
<dbReference type="SUPFAM" id="SSF103473">
    <property type="entry name" value="MFS general substrate transporter"/>
    <property type="match status" value="1"/>
</dbReference>
<keyword evidence="4 6" id="KW-1133">Transmembrane helix</keyword>
<feature type="transmembrane region" description="Helical" evidence="6">
    <location>
        <begin position="411"/>
        <end position="429"/>
    </location>
</feature>
<dbReference type="GO" id="GO:0016020">
    <property type="term" value="C:membrane"/>
    <property type="evidence" value="ECO:0007669"/>
    <property type="project" value="UniProtKB-SubCell"/>
</dbReference>
<comment type="similarity">
    <text evidence="2">Belongs to the major facilitator superfamily. Sugar transporter (TC 2.A.1.1) family.</text>
</comment>
<dbReference type="Proteomes" id="UP000007014">
    <property type="component" value="Chromosome 11"/>
</dbReference>
<dbReference type="PRINTS" id="PR00171">
    <property type="entry name" value="SUGRTRNSPORT"/>
</dbReference>
<dbReference type="InterPro" id="IPR005828">
    <property type="entry name" value="MFS_sugar_transport-like"/>
</dbReference>
<feature type="transmembrane region" description="Helical" evidence="6">
    <location>
        <begin position="478"/>
        <end position="499"/>
    </location>
</feature>
<dbReference type="KEGG" id="cme:CYME_CMK066C"/>
<dbReference type="InterPro" id="IPR005829">
    <property type="entry name" value="Sugar_transporter_CS"/>
</dbReference>
<dbReference type="InterPro" id="IPR050360">
    <property type="entry name" value="MFS_Sugar_Transporters"/>
</dbReference>
<dbReference type="RefSeq" id="XP_005536495.1">
    <property type="nucleotide sequence ID" value="XM_005536438.1"/>
</dbReference>
<evidence type="ECO:0000256" key="2">
    <source>
        <dbReference type="ARBA" id="ARBA00010992"/>
    </source>
</evidence>
<dbReference type="Gramene" id="CMK066CT">
    <property type="protein sequence ID" value="CMK066CT"/>
    <property type="gene ID" value="CMK066C"/>
</dbReference>
<sequence>METVTVRWKRFLSTFGARPCLLSCLLGGLLFGYHLAVFSTVTTFRSFQDWFGSWPSGEQVLLGSYFVGAFVGCLYQRVLPFLAHGAGTAAWRRYLWLRWSSVFFCLGSGLPFLIKRERMLTGRFQMGAFLVLLIHRLLIGIGAGIVNVLGPALCLEVAPSTSRGAFVFLYQLAITIGILMANLVNLATGHEDVHRQVDPVAGGAGIDMRGNFLRPLRYPLVPAILMCIGLLRYQSSMGVSAYRDATSADMLETGKPMSQRKEREHSMVASARALRPDAAEAGHSFNVISRPSLQNESLSLKDVESFAMYAVLARGSSPTARSRASVWLLLRDPRIQICMILQLLQQLTGINVVLVYGVQILEQVQSSAMGSSRRLARLSGPLYGAVLLSVMNVIATLVAVGIIDRTCRRKLYLFSTPVLAACHLALARATRAENGSSSVAFTGFLALMLFVAVFAVSHGPLAVLVANELFSPEARASANSIGMVVNAVATTAVSIGFPLLQRELFGIAGTFLFFALILMGGEYWLWRYLPETRQPTSADSS</sequence>
<evidence type="ECO:0000256" key="5">
    <source>
        <dbReference type="ARBA" id="ARBA00023136"/>
    </source>
</evidence>
<feature type="transmembrane region" description="Helical" evidence="6">
    <location>
        <begin position="165"/>
        <end position="184"/>
    </location>
</feature>
<feature type="transmembrane region" description="Helical" evidence="6">
    <location>
        <begin position="95"/>
        <end position="114"/>
    </location>
</feature>
<dbReference type="PANTHER" id="PTHR48022:SF2">
    <property type="entry name" value="PLASTIDIC GLUCOSE TRANSPORTER 4"/>
    <property type="match status" value="1"/>
</dbReference>
<evidence type="ECO:0000256" key="3">
    <source>
        <dbReference type="ARBA" id="ARBA00022692"/>
    </source>
</evidence>
<comment type="subcellular location">
    <subcellularLocation>
        <location evidence="1">Membrane</location>
        <topology evidence="1">Multi-pass membrane protein</topology>
    </subcellularLocation>
</comment>
<evidence type="ECO:0000259" key="7">
    <source>
        <dbReference type="PROSITE" id="PS50850"/>
    </source>
</evidence>
<dbReference type="Pfam" id="PF00083">
    <property type="entry name" value="Sugar_tr"/>
    <property type="match status" value="2"/>
</dbReference>
<keyword evidence="5 6" id="KW-0472">Membrane</keyword>
<reference evidence="8 9" key="1">
    <citation type="journal article" date="2004" name="Nature">
        <title>Genome sequence of the ultrasmall unicellular red alga Cyanidioschyzon merolae 10D.</title>
        <authorList>
            <person name="Matsuzaki M."/>
            <person name="Misumi O."/>
            <person name="Shin-i T."/>
            <person name="Maruyama S."/>
            <person name="Takahara M."/>
            <person name="Miyagishima S."/>
            <person name="Mori T."/>
            <person name="Nishida K."/>
            <person name="Yagisawa F."/>
            <person name="Nishida K."/>
            <person name="Yoshida Y."/>
            <person name="Nishimura Y."/>
            <person name="Nakao S."/>
            <person name="Kobayashi T."/>
            <person name="Momoyama Y."/>
            <person name="Higashiyama T."/>
            <person name="Minoda A."/>
            <person name="Sano M."/>
            <person name="Nomoto H."/>
            <person name="Oishi K."/>
            <person name="Hayashi H."/>
            <person name="Ohta F."/>
            <person name="Nishizaka S."/>
            <person name="Haga S."/>
            <person name="Miura S."/>
            <person name="Morishita T."/>
            <person name="Kabeya Y."/>
            <person name="Terasawa K."/>
            <person name="Suzuki Y."/>
            <person name="Ishii Y."/>
            <person name="Asakawa S."/>
            <person name="Takano H."/>
            <person name="Ohta N."/>
            <person name="Kuroiwa H."/>
            <person name="Tanaka K."/>
            <person name="Shimizu N."/>
            <person name="Sugano S."/>
            <person name="Sato N."/>
            <person name="Nozaki H."/>
            <person name="Ogasawara N."/>
            <person name="Kohara Y."/>
            <person name="Kuroiwa T."/>
        </authorList>
    </citation>
    <scope>NUCLEOTIDE SEQUENCE [LARGE SCALE GENOMIC DNA]</scope>
    <source>
        <strain evidence="8 9">10D</strain>
    </source>
</reference>
<dbReference type="GO" id="GO:0005351">
    <property type="term" value="F:carbohydrate:proton symporter activity"/>
    <property type="evidence" value="ECO:0007669"/>
    <property type="project" value="TreeGrafter"/>
</dbReference>
<evidence type="ECO:0000313" key="9">
    <source>
        <dbReference type="Proteomes" id="UP000007014"/>
    </source>
</evidence>
<evidence type="ECO:0000256" key="4">
    <source>
        <dbReference type="ARBA" id="ARBA00022989"/>
    </source>
</evidence>
<dbReference type="AlphaFoldDB" id="M1V8A2"/>
<dbReference type="PROSITE" id="PS50850">
    <property type="entry name" value="MFS"/>
    <property type="match status" value="1"/>
</dbReference>
<organism evidence="8 9">
    <name type="scientific">Cyanidioschyzon merolae (strain NIES-3377 / 10D)</name>
    <name type="common">Unicellular red alga</name>
    <dbReference type="NCBI Taxonomy" id="280699"/>
    <lineage>
        <taxon>Eukaryota</taxon>
        <taxon>Rhodophyta</taxon>
        <taxon>Bangiophyceae</taxon>
        <taxon>Cyanidiales</taxon>
        <taxon>Cyanidiaceae</taxon>
        <taxon>Cyanidioschyzon</taxon>
    </lineage>
</organism>
<feature type="domain" description="Major facilitator superfamily (MFS) profile" evidence="7">
    <location>
        <begin position="20"/>
        <end position="533"/>
    </location>
</feature>
<dbReference type="PANTHER" id="PTHR48022">
    <property type="entry name" value="PLASTIDIC GLUCOSE TRANSPORTER 4"/>
    <property type="match status" value="1"/>
</dbReference>
<feature type="transmembrane region" description="Helical" evidence="6">
    <location>
        <begin position="126"/>
        <end position="153"/>
    </location>
</feature>
<dbReference type="PROSITE" id="PS00217">
    <property type="entry name" value="SUGAR_TRANSPORT_2"/>
    <property type="match status" value="1"/>
</dbReference>
<gene>
    <name evidence="8" type="ORF">CYME_CMK066C</name>
</gene>
<dbReference type="InterPro" id="IPR003663">
    <property type="entry name" value="Sugar/inositol_transpt"/>
</dbReference>
<dbReference type="GeneID" id="16994431"/>
<feature type="transmembrane region" description="Helical" evidence="6">
    <location>
        <begin position="337"/>
        <end position="361"/>
    </location>
</feature>
<feature type="transmembrane region" description="Helical" evidence="6">
    <location>
        <begin position="20"/>
        <end position="42"/>
    </location>
</feature>